<keyword evidence="6 8" id="KW-0460">Magnesium</keyword>
<evidence type="ECO:0000313" key="11">
    <source>
        <dbReference type="EMBL" id="SHO56663.1"/>
    </source>
</evidence>
<dbReference type="Pfam" id="PF00245">
    <property type="entry name" value="Alk_phosphatase"/>
    <property type="match status" value="1"/>
</dbReference>
<sequence length="459" mass="49831">MFNVKKIIIISSVLISAAANAAQEPKYVFYMIGDGMSSAQRQITEYYAQEQKHDPNYHLAINSMPVSGIITTQSASSLVTDSAAAGTALATGMKTNNGVIAMTPDGKKLSTLLEGAQKQGKATGLITTTRLTHATPATFAAKNKNRNAENEIAVDYVNSGVDFFAGGGFRHFITGQGSKRKDDRNLVDEFKHKGYRTFIGKDSSQYFLNYQPQSGDHIFAAFTKSHLPYSIDRKVTPSLAQITKKGIDLLSKDKDGFFLMVEGGRIDHAAHANDVAGVIGDTLAFDKAVKTALKFYQQHPKETLIVVVGDHETGGMGLGMGKQYFMNLDRIVNFKESVEDKLQKTYNGDRAAFYKHIGNKFGLTDLTAKEKAKIEAAMDFVDAGKKDKTKVWGGYDPVAMTVAHITSRRAGVYWTSYAHTAVQLPVSSIGVDSASFGGFGDNTDVAKKLAKAMDVKIGL</sequence>
<feature type="chain" id="PRO_5012500760" evidence="10">
    <location>
        <begin position="22"/>
        <end position="459"/>
    </location>
</feature>
<evidence type="ECO:0000256" key="8">
    <source>
        <dbReference type="PIRSR" id="PIRSR601952-2"/>
    </source>
</evidence>
<evidence type="ECO:0000256" key="9">
    <source>
        <dbReference type="RuleBase" id="RU003946"/>
    </source>
</evidence>
<accession>A0A1M7YVS2</accession>
<evidence type="ECO:0000256" key="5">
    <source>
        <dbReference type="ARBA" id="ARBA00022833"/>
    </source>
</evidence>
<keyword evidence="2" id="KW-0597">Phosphoprotein</keyword>
<protein>
    <submittedName>
        <fullName evidence="11">Alkaline phosphatase 4</fullName>
        <ecNumber evidence="11">3.1.3.1</ecNumber>
    </submittedName>
</protein>
<gene>
    <name evidence="11" type="primary">phoA_1</name>
    <name evidence="11" type="ORF">VQ7734_02432</name>
</gene>
<dbReference type="InterPro" id="IPR001952">
    <property type="entry name" value="Alkaline_phosphatase"/>
</dbReference>
<feature type="binding site" evidence="8">
    <location>
        <position position="267"/>
    </location>
    <ligand>
        <name>Zn(2+)</name>
        <dbReference type="ChEBI" id="CHEBI:29105"/>
        <label>2</label>
    </ligand>
</feature>
<dbReference type="PROSITE" id="PS00123">
    <property type="entry name" value="ALKALINE_PHOSPHATASE"/>
    <property type="match status" value="1"/>
</dbReference>
<reference evidence="12" key="1">
    <citation type="submission" date="2016-12" db="EMBL/GenBank/DDBJ databases">
        <authorList>
            <person name="Rodrigo-Torres L."/>
            <person name="Arahal R.D."/>
            <person name="Lucena T."/>
        </authorList>
    </citation>
    <scope>NUCLEOTIDE SEQUENCE [LARGE SCALE GENOMIC DNA]</scope>
</reference>
<dbReference type="STRING" id="1117707.VQ7734_02432"/>
<dbReference type="AlphaFoldDB" id="A0A1M7YVS2"/>
<organism evidence="11 12">
    <name type="scientific">Vibrio quintilis</name>
    <dbReference type="NCBI Taxonomy" id="1117707"/>
    <lineage>
        <taxon>Bacteria</taxon>
        <taxon>Pseudomonadati</taxon>
        <taxon>Pseudomonadota</taxon>
        <taxon>Gammaproteobacteria</taxon>
        <taxon>Vibrionales</taxon>
        <taxon>Vibrionaceae</taxon>
        <taxon>Vibrio</taxon>
    </lineage>
</organism>
<feature type="binding site" evidence="8">
    <location>
        <position position="311"/>
    </location>
    <ligand>
        <name>Zn(2+)</name>
        <dbReference type="ChEBI" id="CHEBI:29105"/>
        <label>2</label>
    </ligand>
</feature>
<keyword evidence="10" id="KW-0732">Signal</keyword>
<dbReference type="SMART" id="SM00098">
    <property type="entry name" value="alkPPc"/>
    <property type="match status" value="1"/>
</dbReference>
<evidence type="ECO:0000256" key="7">
    <source>
        <dbReference type="PIRSR" id="PIRSR601952-1"/>
    </source>
</evidence>
<dbReference type="Gene3D" id="3.40.720.10">
    <property type="entry name" value="Alkaline Phosphatase, subunit A"/>
    <property type="match status" value="1"/>
</dbReference>
<feature type="binding site" evidence="8">
    <location>
        <position position="419"/>
    </location>
    <ligand>
        <name>Zn(2+)</name>
        <dbReference type="ChEBI" id="CHEBI:29105"/>
        <label>2</label>
    </ligand>
</feature>
<dbReference type="PANTHER" id="PTHR11596:SF5">
    <property type="entry name" value="ALKALINE PHOSPHATASE"/>
    <property type="match status" value="1"/>
</dbReference>
<dbReference type="OrthoDB" id="9794455at2"/>
<evidence type="ECO:0000256" key="4">
    <source>
        <dbReference type="ARBA" id="ARBA00022801"/>
    </source>
</evidence>
<comment type="cofactor">
    <cofactor evidence="8">
        <name>Mg(2+)</name>
        <dbReference type="ChEBI" id="CHEBI:18420"/>
    </cofactor>
    <text evidence="8">Binds 1 Mg(2+) ion.</text>
</comment>
<feature type="signal peptide" evidence="10">
    <location>
        <begin position="1"/>
        <end position="21"/>
    </location>
</feature>
<dbReference type="PANTHER" id="PTHR11596">
    <property type="entry name" value="ALKALINE PHOSPHATASE"/>
    <property type="match status" value="1"/>
</dbReference>
<dbReference type="CDD" id="cd16012">
    <property type="entry name" value="ALP"/>
    <property type="match status" value="1"/>
</dbReference>
<dbReference type="EMBL" id="FRFG01000027">
    <property type="protein sequence ID" value="SHO56663.1"/>
    <property type="molecule type" value="Genomic_DNA"/>
</dbReference>
<feature type="active site" description="Phosphoserine intermediate" evidence="7">
    <location>
        <position position="82"/>
    </location>
</feature>
<dbReference type="GO" id="GO:0004035">
    <property type="term" value="F:alkaline phosphatase activity"/>
    <property type="evidence" value="ECO:0007669"/>
    <property type="project" value="UniProtKB-EC"/>
</dbReference>
<evidence type="ECO:0000256" key="6">
    <source>
        <dbReference type="ARBA" id="ARBA00022842"/>
    </source>
</evidence>
<dbReference type="EC" id="3.1.3.1" evidence="11"/>
<dbReference type="SUPFAM" id="SSF53649">
    <property type="entry name" value="Alkaline phosphatase-like"/>
    <property type="match status" value="1"/>
</dbReference>
<dbReference type="PRINTS" id="PR00113">
    <property type="entry name" value="ALKPHPHTASE"/>
</dbReference>
<evidence type="ECO:0000256" key="2">
    <source>
        <dbReference type="ARBA" id="ARBA00022553"/>
    </source>
</evidence>
<dbReference type="InterPro" id="IPR017850">
    <property type="entry name" value="Alkaline_phosphatase_core_sf"/>
</dbReference>
<dbReference type="Proteomes" id="UP000184600">
    <property type="component" value="Unassembled WGS sequence"/>
</dbReference>
<name>A0A1M7YVS2_9VIBR</name>
<feature type="binding site" evidence="8">
    <location>
        <position position="34"/>
    </location>
    <ligand>
        <name>Mg(2+)</name>
        <dbReference type="ChEBI" id="CHEBI:18420"/>
    </ligand>
</feature>
<evidence type="ECO:0000256" key="3">
    <source>
        <dbReference type="ARBA" id="ARBA00022723"/>
    </source>
</evidence>
<evidence type="ECO:0000256" key="10">
    <source>
        <dbReference type="SAM" id="SignalP"/>
    </source>
</evidence>
<dbReference type="RefSeq" id="WP_073582873.1">
    <property type="nucleotide sequence ID" value="NZ_AP024898.1"/>
</dbReference>
<dbReference type="InterPro" id="IPR018299">
    <property type="entry name" value="Alkaline_phosphatase_AS"/>
</dbReference>
<feature type="binding site" evidence="8">
    <location>
        <position position="271"/>
    </location>
    <ligand>
        <name>Zn(2+)</name>
        <dbReference type="ChEBI" id="CHEBI:29105"/>
        <label>2</label>
    </ligand>
</feature>
<evidence type="ECO:0000313" key="12">
    <source>
        <dbReference type="Proteomes" id="UP000184600"/>
    </source>
</evidence>
<feature type="binding site" evidence="8">
    <location>
        <position position="135"/>
    </location>
    <ligand>
        <name>Mg(2+)</name>
        <dbReference type="ChEBI" id="CHEBI:18420"/>
    </ligand>
</feature>
<feature type="binding site" evidence="8">
    <location>
        <position position="133"/>
    </location>
    <ligand>
        <name>Mg(2+)</name>
        <dbReference type="ChEBI" id="CHEBI:18420"/>
    </ligand>
</feature>
<keyword evidence="12" id="KW-1185">Reference proteome</keyword>
<proteinExistence type="inferred from homology"/>
<keyword evidence="4 11" id="KW-0378">Hydrolase</keyword>
<keyword evidence="3 8" id="KW-0479">Metal-binding</keyword>
<evidence type="ECO:0000256" key="1">
    <source>
        <dbReference type="ARBA" id="ARBA00005984"/>
    </source>
</evidence>
<feature type="binding site" evidence="8">
    <location>
        <position position="34"/>
    </location>
    <ligand>
        <name>Zn(2+)</name>
        <dbReference type="ChEBI" id="CHEBI:29105"/>
        <label>2</label>
    </ligand>
</feature>
<comment type="cofactor">
    <cofactor evidence="8">
        <name>Zn(2+)</name>
        <dbReference type="ChEBI" id="CHEBI:29105"/>
    </cofactor>
    <text evidence="8">Binds 2 Zn(2+) ions.</text>
</comment>
<feature type="binding site" evidence="8">
    <location>
        <position position="310"/>
    </location>
    <ligand>
        <name>Zn(2+)</name>
        <dbReference type="ChEBI" id="CHEBI:29105"/>
        <label>2</label>
    </ligand>
</feature>
<feature type="binding site" evidence="8">
    <location>
        <position position="262"/>
    </location>
    <ligand>
        <name>Mg(2+)</name>
        <dbReference type="ChEBI" id="CHEBI:18420"/>
    </ligand>
</feature>
<comment type="similarity">
    <text evidence="1 9">Belongs to the alkaline phosphatase family.</text>
</comment>
<dbReference type="Gene3D" id="1.10.60.40">
    <property type="match status" value="1"/>
</dbReference>
<dbReference type="GO" id="GO:0046872">
    <property type="term" value="F:metal ion binding"/>
    <property type="evidence" value="ECO:0007669"/>
    <property type="project" value="UniProtKB-KW"/>
</dbReference>
<keyword evidence="5 8" id="KW-0862">Zinc</keyword>